<dbReference type="AlphaFoldDB" id="A0A0D2GTQ3"/>
<accession>A0A0D2GTQ3</accession>
<gene>
    <name evidence="2" type="ORF">Z518_09439</name>
</gene>
<feature type="region of interest" description="Disordered" evidence="1">
    <location>
        <begin position="68"/>
        <end position="91"/>
    </location>
</feature>
<dbReference type="GeneID" id="25297510"/>
<feature type="region of interest" description="Disordered" evidence="1">
    <location>
        <begin position="1"/>
        <end position="29"/>
    </location>
</feature>
<name>A0A0D2GTQ3_9EURO</name>
<evidence type="ECO:0000313" key="2">
    <source>
        <dbReference type="EMBL" id="KIX01713.1"/>
    </source>
</evidence>
<proteinExistence type="predicted"/>
<sequence>MADGHALAMHALDPERRKRVTPAHQPRPSATIDRSVNVVFERQYPAFAIIQSQEMTTTQNLDCKTAEQTPPGISLLRFQGPGISPNQRLQH</sequence>
<dbReference type="EMBL" id="KN847481">
    <property type="protein sequence ID" value="KIX01713.1"/>
    <property type="molecule type" value="Genomic_DNA"/>
</dbReference>
<dbReference type="Proteomes" id="UP000053617">
    <property type="component" value="Unassembled WGS sequence"/>
</dbReference>
<dbReference type="HOGENOM" id="CLU_2428263_0_0_1"/>
<protein>
    <submittedName>
        <fullName evidence="2">Uncharacterized protein</fullName>
    </submittedName>
</protein>
<evidence type="ECO:0000256" key="1">
    <source>
        <dbReference type="SAM" id="MobiDB-lite"/>
    </source>
</evidence>
<reference evidence="2 3" key="1">
    <citation type="submission" date="2015-01" db="EMBL/GenBank/DDBJ databases">
        <title>The Genome Sequence of Rhinocladiella mackenzie CBS 650.93.</title>
        <authorList>
            <consortium name="The Broad Institute Genomics Platform"/>
            <person name="Cuomo C."/>
            <person name="de Hoog S."/>
            <person name="Gorbushina A."/>
            <person name="Stielow B."/>
            <person name="Teixiera M."/>
            <person name="Abouelleil A."/>
            <person name="Chapman S.B."/>
            <person name="Priest M."/>
            <person name="Young S.K."/>
            <person name="Wortman J."/>
            <person name="Nusbaum C."/>
            <person name="Birren B."/>
        </authorList>
    </citation>
    <scope>NUCLEOTIDE SEQUENCE [LARGE SCALE GENOMIC DNA]</scope>
    <source>
        <strain evidence="2 3">CBS 650.93</strain>
    </source>
</reference>
<keyword evidence="3" id="KW-1185">Reference proteome</keyword>
<organism evidence="2 3">
    <name type="scientific">Rhinocladiella mackenziei CBS 650.93</name>
    <dbReference type="NCBI Taxonomy" id="1442369"/>
    <lineage>
        <taxon>Eukaryota</taxon>
        <taxon>Fungi</taxon>
        <taxon>Dikarya</taxon>
        <taxon>Ascomycota</taxon>
        <taxon>Pezizomycotina</taxon>
        <taxon>Eurotiomycetes</taxon>
        <taxon>Chaetothyriomycetidae</taxon>
        <taxon>Chaetothyriales</taxon>
        <taxon>Herpotrichiellaceae</taxon>
        <taxon>Rhinocladiella</taxon>
    </lineage>
</organism>
<evidence type="ECO:0000313" key="3">
    <source>
        <dbReference type="Proteomes" id="UP000053617"/>
    </source>
</evidence>
<dbReference type="VEuPathDB" id="FungiDB:Z518_09439"/>
<dbReference type="RefSeq" id="XP_013268849.1">
    <property type="nucleotide sequence ID" value="XM_013413395.1"/>
</dbReference>